<dbReference type="GO" id="GO:0004806">
    <property type="term" value="F:triacylglycerol lipase activity"/>
    <property type="evidence" value="ECO:0007669"/>
    <property type="project" value="TreeGrafter"/>
</dbReference>
<evidence type="ECO:0000313" key="6">
    <source>
        <dbReference type="Proteomes" id="UP000231259"/>
    </source>
</evidence>
<feature type="chain" id="PRO_5013788941" description="Alpha/beta hydrolase fold-3 domain-containing protein" evidence="3">
    <location>
        <begin position="30"/>
        <end position="358"/>
    </location>
</feature>
<dbReference type="Proteomes" id="UP000231259">
    <property type="component" value="Unassembled WGS sequence"/>
</dbReference>
<name>A0A2G8QZJ5_9RHOB</name>
<evidence type="ECO:0000259" key="4">
    <source>
        <dbReference type="Pfam" id="PF07859"/>
    </source>
</evidence>
<keyword evidence="3" id="KW-0732">Signal</keyword>
<comment type="similarity">
    <text evidence="1">Belongs to the 'GDXG' lipolytic enzyme family.</text>
</comment>
<proteinExistence type="inferred from homology"/>
<dbReference type="InterPro" id="IPR050300">
    <property type="entry name" value="GDXG_lipolytic_enzyme"/>
</dbReference>
<accession>A0A2G8QZJ5</accession>
<keyword evidence="2" id="KW-0378">Hydrolase</keyword>
<evidence type="ECO:0000313" key="5">
    <source>
        <dbReference type="EMBL" id="PIL14338.1"/>
    </source>
</evidence>
<dbReference type="PROSITE" id="PS51257">
    <property type="entry name" value="PROKAR_LIPOPROTEIN"/>
    <property type="match status" value="1"/>
</dbReference>
<reference evidence="5 6" key="1">
    <citation type="submission" date="2013-09" db="EMBL/GenBank/DDBJ databases">
        <title>Genome sequencing of Phaeobacter antarcticus sp. nov. SM1211.</title>
        <authorList>
            <person name="Zhang X.-Y."/>
            <person name="Liu C."/>
            <person name="Chen X.-L."/>
            <person name="Xie B.-B."/>
            <person name="Qin Q.-L."/>
            <person name="Rong J.-C."/>
            <person name="Zhang Y.-Z."/>
        </authorList>
    </citation>
    <scope>NUCLEOTIDE SEQUENCE [LARGE SCALE GENOMIC DNA]</scope>
    <source>
        <strain evidence="5 6">SM1211</strain>
    </source>
</reference>
<feature type="signal peptide" evidence="3">
    <location>
        <begin position="1"/>
        <end position="29"/>
    </location>
</feature>
<dbReference type="AlphaFoldDB" id="A0A2G8QZJ5"/>
<dbReference type="PANTHER" id="PTHR48081:SF30">
    <property type="entry name" value="ACETYL-HYDROLASE LIPR-RELATED"/>
    <property type="match status" value="1"/>
</dbReference>
<dbReference type="Gene3D" id="3.40.50.1820">
    <property type="entry name" value="alpha/beta hydrolase"/>
    <property type="match status" value="1"/>
</dbReference>
<comment type="caution">
    <text evidence="5">The sequence shown here is derived from an EMBL/GenBank/DDBJ whole genome shotgun (WGS) entry which is preliminary data.</text>
</comment>
<dbReference type="Pfam" id="PF07859">
    <property type="entry name" value="Abhydrolase_3"/>
    <property type="match status" value="1"/>
</dbReference>
<dbReference type="PANTHER" id="PTHR48081">
    <property type="entry name" value="AB HYDROLASE SUPERFAMILY PROTEIN C4A8.06C"/>
    <property type="match status" value="1"/>
</dbReference>
<gene>
    <name evidence="5" type="ORF">P775_26905</name>
</gene>
<evidence type="ECO:0000256" key="1">
    <source>
        <dbReference type="ARBA" id="ARBA00010515"/>
    </source>
</evidence>
<evidence type="ECO:0000256" key="2">
    <source>
        <dbReference type="ARBA" id="ARBA00022801"/>
    </source>
</evidence>
<sequence length="358" mass="37837">MKISMTCFTSRPSAMTAILISCSASTLSAQETDIGPRDVPARIIPTPEGLSKAGRALIAQPFWLAFWNEHPASADVWKAYEAGSVEQIEVVLADLRESLGVTMKQVEMGGVNAYILTPETIPAAHEGQLIVNAHGGAYVFGSGASGTFEATLMAAYGGYRVLAFDYSMAPEAPYPAALDDDAAAWEAVLEHHEPEQVAFTGTSAGGALIVAMTQRLVAEGLPVPAAVAVNTPWVDLTGSGDSLSVNEGVDNVLVSYDGFLSDAARIYAGDTALTVPGVSPIYGNFAGFPPTLLITGTRDLLLSDTVRTQRALRQAGVEANIQIFEAFSHEQYLFDPVAPETLEIFAEITGFLDAHLAP</sequence>
<keyword evidence="6" id="KW-1185">Reference proteome</keyword>
<dbReference type="InterPro" id="IPR029058">
    <property type="entry name" value="AB_hydrolase_fold"/>
</dbReference>
<evidence type="ECO:0000256" key="3">
    <source>
        <dbReference type="SAM" id="SignalP"/>
    </source>
</evidence>
<protein>
    <recommendedName>
        <fullName evidence="4">Alpha/beta hydrolase fold-3 domain-containing protein</fullName>
    </recommendedName>
</protein>
<dbReference type="EMBL" id="AWWI01000181">
    <property type="protein sequence ID" value="PIL14338.1"/>
    <property type="molecule type" value="Genomic_DNA"/>
</dbReference>
<dbReference type="SUPFAM" id="SSF53474">
    <property type="entry name" value="alpha/beta-Hydrolases"/>
    <property type="match status" value="1"/>
</dbReference>
<organism evidence="5 6">
    <name type="scientific">Puniceibacterium antarcticum</name>
    <dbReference type="NCBI Taxonomy" id="1206336"/>
    <lineage>
        <taxon>Bacteria</taxon>
        <taxon>Pseudomonadati</taxon>
        <taxon>Pseudomonadota</taxon>
        <taxon>Alphaproteobacteria</taxon>
        <taxon>Rhodobacterales</taxon>
        <taxon>Paracoccaceae</taxon>
        <taxon>Puniceibacterium</taxon>
    </lineage>
</organism>
<dbReference type="InterPro" id="IPR013094">
    <property type="entry name" value="AB_hydrolase_3"/>
</dbReference>
<feature type="domain" description="Alpha/beta hydrolase fold-3" evidence="4">
    <location>
        <begin position="130"/>
        <end position="330"/>
    </location>
</feature>